<keyword evidence="3" id="KW-1185">Reference proteome</keyword>
<proteinExistence type="predicted"/>
<comment type="caution">
    <text evidence="2">The sequence shown here is derived from an EMBL/GenBank/DDBJ whole genome shotgun (WGS) entry which is preliminary data.</text>
</comment>
<accession>A0AAD8PBA5</accession>
<dbReference type="AlphaFoldDB" id="A0AAD8PBA5"/>
<name>A0AAD8PBA5_TARER</name>
<keyword evidence="1" id="KW-0472">Membrane</keyword>
<gene>
    <name evidence="2" type="ORF">QVD17_05167</name>
</gene>
<evidence type="ECO:0000313" key="2">
    <source>
        <dbReference type="EMBL" id="KAK1439351.1"/>
    </source>
</evidence>
<evidence type="ECO:0000256" key="1">
    <source>
        <dbReference type="SAM" id="Phobius"/>
    </source>
</evidence>
<reference evidence="2" key="1">
    <citation type="journal article" date="2023" name="bioRxiv">
        <title>Improved chromosome-level genome assembly for marigold (Tagetes erecta).</title>
        <authorList>
            <person name="Jiang F."/>
            <person name="Yuan L."/>
            <person name="Wang S."/>
            <person name="Wang H."/>
            <person name="Xu D."/>
            <person name="Wang A."/>
            <person name="Fan W."/>
        </authorList>
    </citation>
    <scope>NUCLEOTIDE SEQUENCE</scope>
    <source>
        <strain evidence="2">WSJ</strain>
        <tissue evidence="2">Leaf</tissue>
    </source>
</reference>
<keyword evidence="1" id="KW-1133">Transmembrane helix</keyword>
<protein>
    <submittedName>
        <fullName evidence="2">Uncharacterized protein</fullName>
    </submittedName>
</protein>
<keyword evidence="1" id="KW-0812">Transmembrane</keyword>
<evidence type="ECO:0000313" key="3">
    <source>
        <dbReference type="Proteomes" id="UP001229421"/>
    </source>
</evidence>
<feature type="transmembrane region" description="Helical" evidence="1">
    <location>
        <begin position="32"/>
        <end position="54"/>
    </location>
</feature>
<dbReference type="EMBL" id="JAUHHV010000001">
    <property type="protein sequence ID" value="KAK1439351.1"/>
    <property type="molecule type" value="Genomic_DNA"/>
</dbReference>
<dbReference type="Proteomes" id="UP001229421">
    <property type="component" value="Unassembled WGS sequence"/>
</dbReference>
<sequence length="104" mass="11791">MLYHSLIVLSLYEIHIIPYKRFTYRLGPEDDWILHFSFLDVVTFCSHNFLVLLFPVKLVLINNLSNGLSLEQAWGYTVKVLMQCSGGVVINPAPVNLPSSGHCL</sequence>
<organism evidence="2 3">
    <name type="scientific">Tagetes erecta</name>
    <name type="common">African marigold</name>
    <dbReference type="NCBI Taxonomy" id="13708"/>
    <lineage>
        <taxon>Eukaryota</taxon>
        <taxon>Viridiplantae</taxon>
        <taxon>Streptophyta</taxon>
        <taxon>Embryophyta</taxon>
        <taxon>Tracheophyta</taxon>
        <taxon>Spermatophyta</taxon>
        <taxon>Magnoliopsida</taxon>
        <taxon>eudicotyledons</taxon>
        <taxon>Gunneridae</taxon>
        <taxon>Pentapetalae</taxon>
        <taxon>asterids</taxon>
        <taxon>campanulids</taxon>
        <taxon>Asterales</taxon>
        <taxon>Asteraceae</taxon>
        <taxon>Asteroideae</taxon>
        <taxon>Heliantheae alliance</taxon>
        <taxon>Tageteae</taxon>
        <taxon>Tagetes</taxon>
    </lineage>
</organism>